<accession>A0A2A6EC25</accession>
<name>A0A2A6EC25_PREIN</name>
<evidence type="ECO:0000313" key="2">
    <source>
        <dbReference type="Proteomes" id="UP000219058"/>
    </source>
</evidence>
<dbReference type="AlphaFoldDB" id="A0A2A6EC25"/>
<dbReference type="EMBL" id="NSLY01000069">
    <property type="protein sequence ID" value="PDP57407.1"/>
    <property type="molecule type" value="Genomic_DNA"/>
</dbReference>
<protein>
    <submittedName>
        <fullName evidence="1">Uncharacterized protein</fullName>
    </submittedName>
</protein>
<proteinExistence type="predicted"/>
<sequence>MFQSHIDNSILSKEYINHPVFEEIKYMMDFYESVSYTCYFFFPSGTSYIRNYVSDIYIALEGTLESIQTLLKIGRINDVLVLVRKLFDDVLTEIYIDVIRKENPDWEKSLIVKDVDTWLKGKYRVPSIKKILAKLKNSETTQKLYPFFGWETYLKANRELLDDSVHSNRYQLFLLNCNSLHLENRIRFLQNVLIFLKQIMMIHLAFIFYLNPHYLMASDYVDYMDIGLTPPKGSESWIAPYAQKAFDKYIKPYPNLATFIKQECYLQIV</sequence>
<organism evidence="1 2">
    <name type="scientific">Prevotella intermedia</name>
    <dbReference type="NCBI Taxonomy" id="28131"/>
    <lineage>
        <taxon>Bacteria</taxon>
        <taxon>Pseudomonadati</taxon>
        <taxon>Bacteroidota</taxon>
        <taxon>Bacteroidia</taxon>
        <taxon>Bacteroidales</taxon>
        <taxon>Prevotellaceae</taxon>
        <taxon>Prevotella</taxon>
    </lineage>
</organism>
<gene>
    <name evidence="1" type="ORF">CLI71_12390</name>
</gene>
<evidence type="ECO:0000313" key="1">
    <source>
        <dbReference type="EMBL" id="PDP57407.1"/>
    </source>
</evidence>
<reference evidence="1 2" key="1">
    <citation type="submission" date="2017-09" db="EMBL/GenBank/DDBJ databases">
        <title>Phase variable restriction modification systems are present in the genome sequences of periodontal pathogens Prevotella intermedia, Tannerella forsythia and Porphyromonas gingivalis.</title>
        <authorList>
            <person name="Haigh R.D."/>
            <person name="Crawford L."/>
            <person name="Ralph J."/>
            <person name="Wanford J."/>
            <person name="Vartoukian S.R."/>
            <person name="Hijazib K."/>
            <person name="Wade W."/>
            <person name="Oggioni M.R."/>
        </authorList>
    </citation>
    <scope>NUCLEOTIDE SEQUENCE [LARGE SCALE GENOMIC DNA]</scope>
    <source>
        <strain evidence="1 2">WW2834</strain>
    </source>
</reference>
<dbReference type="Proteomes" id="UP000219058">
    <property type="component" value="Unassembled WGS sequence"/>
</dbReference>
<comment type="caution">
    <text evidence="1">The sequence shown here is derived from an EMBL/GenBank/DDBJ whole genome shotgun (WGS) entry which is preliminary data.</text>
</comment>